<feature type="compositionally biased region" description="Polar residues" evidence="10">
    <location>
        <begin position="1422"/>
        <end position="1434"/>
    </location>
</feature>
<dbReference type="GO" id="GO:0045944">
    <property type="term" value="P:positive regulation of transcription by RNA polymerase II"/>
    <property type="evidence" value="ECO:0007669"/>
    <property type="project" value="UniProtKB-ARBA"/>
</dbReference>
<evidence type="ECO:0000256" key="5">
    <source>
        <dbReference type="ARBA" id="ARBA00023159"/>
    </source>
</evidence>
<feature type="compositionally biased region" description="Low complexity" evidence="10">
    <location>
        <begin position="1045"/>
        <end position="1056"/>
    </location>
</feature>
<feature type="compositionally biased region" description="Basic and acidic residues" evidence="10">
    <location>
        <begin position="942"/>
        <end position="961"/>
    </location>
</feature>
<keyword evidence="6 9" id="KW-0804">Transcription</keyword>
<dbReference type="GO" id="GO:0003712">
    <property type="term" value="F:transcription coregulator activity"/>
    <property type="evidence" value="ECO:0007669"/>
    <property type="project" value="InterPro"/>
</dbReference>
<feature type="compositionally biased region" description="Basic and acidic residues" evidence="10">
    <location>
        <begin position="713"/>
        <end position="733"/>
    </location>
</feature>
<dbReference type="Pfam" id="PF10744">
    <property type="entry name" value="Med1"/>
    <property type="match status" value="1"/>
</dbReference>
<feature type="compositionally biased region" description="Low complexity" evidence="10">
    <location>
        <begin position="1091"/>
        <end position="1114"/>
    </location>
</feature>
<dbReference type="InterPro" id="IPR019680">
    <property type="entry name" value="Mediator_Med1"/>
</dbReference>
<accession>A0A9P0D8E5</accession>
<name>A0A9P0D8E5_9CUCU</name>
<feature type="region of interest" description="Disordered" evidence="10">
    <location>
        <begin position="713"/>
        <end position="1250"/>
    </location>
</feature>
<evidence type="ECO:0000256" key="2">
    <source>
        <dbReference type="ARBA" id="ARBA00006210"/>
    </source>
</evidence>
<evidence type="ECO:0000259" key="11">
    <source>
        <dbReference type="Pfam" id="PF10744"/>
    </source>
</evidence>
<feature type="compositionally biased region" description="Polar residues" evidence="10">
    <location>
        <begin position="918"/>
        <end position="934"/>
    </location>
</feature>
<comment type="similarity">
    <text evidence="2 9">Belongs to the Mediator complex subunit 1 family.</text>
</comment>
<reference evidence="12" key="1">
    <citation type="submission" date="2022-01" db="EMBL/GenBank/DDBJ databases">
        <authorList>
            <person name="King R."/>
        </authorList>
    </citation>
    <scope>NUCLEOTIDE SEQUENCE</scope>
</reference>
<evidence type="ECO:0000256" key="3">
    <source>
        <dbReference type="ARBA" id="ARBA00020612"/>
    </source>
</evidence>
<comment type="function">
    <text evidence="9">Component of the Mediator complex, a coactivator involved in the regulated transcription of nearly all RNA polymerase II-dependent genes. Mediator functions as a bridge to convey information from gene-specific regulatory proteins to the basal RNA polymerase II transcription machinery. Mediator is recruited to promoters by direct interactions with regulatory proteins and serves as a scaffold for the assembly of a functional preinitiation complex with RNA polymerase II and the general transcription factors.</text>
</comment>
<evidence type="ECO:0000256" key="1">
    <source>
        <dbReference type="ARBA" id="ARBA00004123"/>
    </source>
</evidence>
<dbReference type="InterPro" id="IPR051999">
    <property type="entry name" value="Mediator_complex_subunit_1"/>
</dbReference>
<feature type="compositionally biased region" description="Polar residues" evidence="10">
    <location>
        <begin position="854"/>
        <end position="868"/>
    </location>
</feature>
<keyword evidence="7 9" id="KW-0539">Nucleus</keyword>
<evidence type="ECO:0000256" key="8">
    <source>
        <dbReference type="ARBA" id="ARBA00031254"/>
    </source>
</evidence>
<feature type="region of interest" description="Disordered" evidence="10">
    <location>
        <begin position="611"/>
        <end position="668"/>
    </location>
</feature>
<comment type="subcellular location">
    <subcellularLocation>
        <location evidence="1 9">Nucleus</location>
    </subcellularLocation>
</comment>
<evidence type="ECO:0000313" key="13">
    <source>
        <dbReference type="Proteomes" id="UP001153636"/>
    </source>
</evidence>
<feature type="region of interest" description="Disordered" evidence="10">
    <location>
        <begin position="1339"/>
        <end position="1372"/>
    </location>
</feature>
<evidence type="ECO:0000256" key="6">
    <source>
        <dbReference type="ARBA" id="ARBA00023163"/>
    </source>
</evidence>
<feature type="compositionally biased region" description="Low complexity" evidence="10">
    <location>
        <begin position="962"/>
        <end position="986"/>
    </location>
</feature>
<evidence type="ECO:0000313" key="12">
    <source>
        <dbReference type="EMBL" id="CAH1114331.1"/>
    </source>
</evidence>
<feature type="compositionally biased region" description="Basic and acidic residues" evidence="10">
    <location>
        <begin position="775"/>
        <end position="795"/>
    </location>
</feature>
<dbReference type="GO" id="GO:0016592">
    <property type="term" value="C:mediator complex"/>
    <property type="evidence" value="ECO:0007669"/>
    <property type="project" value="InterPro"/>
</dbReference>
<keyword evidence="5 9" id="KW-0010">Activator</keyword>
<evidence type="ECO:0000256" key="9">
    <source>
        <dbReference type="RuleBase" id="RU364059"/>
    </source>
</evidence>
<keyword evidence="13" id="KW-1185">Reference proteome</keyword>
<dbReference type="PANTHER" id="PTHR12881:SF10">
    <property type="entry name" value="MEDIATOR OF RNA POLYMERASE II TRANSCRIPTION SUBUNIT 1"/>
    <property type="match status" value="1"/>
</dbReference>
<feature type="compositionally biased region" description="Polar residues" evidence="10">
    <location>
        <begin position="757"/>
        <end position="774"/>
    </location>
</feature>
<feature type="domain" description="Mediator complex subunit Med1" evidence="11">
    <location>
        <begin position="67"/>
        <end position="421"/>
    </location>
</feature>
<dbReference type="OrthoDB" id="2281547at2759"/>
<feature type="compositionally biased region" description="Basic and acidic residues" evidence="10">
    <location>
        <begin position="1235"/>
        <end position="1250"/>
    </location>
</feature>
<dbReference type="Proteomes" id="UP001153636">
    <property type="component" value="Chromosome 8"/>
</dbReference>
<feature type="compositionally biased region" description="Low complexity" evidence="10">
    <location>
        <begin position="645"/>
        <end position="658"/>
    </location>
</feature>
<feature type="compositionally biased region" description="Basic and acidic residues" evidence="10">
    <location>
        <begin position="612"/>
        <end position="629"/>
    </location>
</feature>
<feature type="compositionally biased region" description="Low complexity" evidence="10">
    <location>
        <begin position="828"/>
        <end position="848"/>
    </location>
</feature>
<sequence length="1474" mass="160477">MNKIQSVSGAPAPHNDKSKDWQLEILMEKLRSKASQFKTLAEISKNVRMTLLEKRYASDSVEKSQHQKCLDTLQHSIKVTSLQSMVERLESLTRQLGLKFVVEPSGVFISSDMFYLEIVLNPAGIVEDVKIHHEGKKEQQSCTELVNCLSKGDFSDFTAQLEGFTSIYQLNAEKKIKCKAFTALESLEADLITLAQLQMFMKEPFNLIHKSPVGILEKRKGGHPMKLTYFVSPYDLLNVEKNEIEPINIDTIASKSLGYSVTVCMEGSAAHKLQTTTLITVNRGLNGKSTPSYTPLNNQNSAVIPACFLLKLNKPLPLCLSLVRQIQQIYPWTEIDSAPVQPLLNLIVTHCSDEKMSSSNNKGLFVTLPDQNHCYFMTENKNMDGVLVTSIPFTHPAHVASILMILREQALFNTIIASCVRPNSKQDFENMTIFEVSALSSTHISISLEHPVEESMATAEIDLSDISNLICRIHNPGTPPPVNTSDVATELSSKILNKSFSIPVTLRSVIKLWENQSMRRNHYGGHENFNLPLGSGDPGGSKDSTTTNLVEFGGLNDKIKQEPSGNSNHNMMMQASQDIFLNQSMMATNFQNFPPSDGVLTTLELTNILSDNMDKSSKRQKRRHEDSSKSGKRKVGTEDSDLIESSSCDSTSRSTPLSQETEIRTPNSLLGFQTDLELSVSGIDPIELLGSNDKAEEEFDHLESMEMDVISPKDFKKEIKDKSPNRSEPEEKLTSLSITPVPVSSSSSSSKDKRSSETPPILNSLTITPIPNQHRSLEEKSRDRKSKSSKDEKSKLDKKRKRKRDESPMGPPEKVPHKQDFLPKPNVSSLKSTESPPLTSSTPSSPSTVRKFSHSPTQNRPASLSGKLSPNMMKSGLKSSSSHHSPKNSPAHISSSPKQGISELSSPKHHGTSPKHPSASSGKPSMSTLKNAANSPSSKSGGDSKSKSSLKESSRDKEKKVSSSLNVTSTKNKSSSSNKVKSLDLSGGDATSDGLPSPSGAGDVKTNSSQLRTNRKGSLSAIVDKLKVNAQHCDIPSSGNKDRTSSSSVSKLNESSKTGTKLGDAKNSEYMVKPSSDGMKITINKTRTKDNSSSSKPSSSSSSTVTNKVSGTNSPKTHTGLKPGVNSGPASKKPQQIQKSTNSVLPNSTTSSSNSGGGSSSTKSFAPSNKSASSSYSKVSSSSNSSSSSTNLSKSSSKVTGSPKMNSSSTDSNRSKDKTKSNKTNPEKSLLSALKESRKSSPTQSREEVDNVYKMTQSSLMDGRIKTLDKNFQIPKLSARISDDKKVIRNDSSNMNRNKVESKLYNMMKNDSSKYPVNNQMFDNSMETKIRNNMNNLPIGVGANDDESSKKDVHQNLSSMQGKDDSNKIDSISSSKLYGSPMLEPLSFSTKSVDFPASKFIAPAPRDERKDSRKNDEVLDFSSKSQALPQSPSVSVHIVKSPAPSPMINPSPHSASPGITDDELMDEALVGMGK</sequence>
<proteinExistence type="inferred from homology"/>
<feature type="compositionally biased region" description="Low complexity" evidence="10">
    <location>
        <begin position="878"/>
        <end position="890"/>
    </location>
</feature>
<feature type="compositionally biased region" description="Low complexity" evidence="10">
    <location>
        <begin position="1140"/>
        <end position="1198"/>
    </location>
</feature>
<evidence type="ECO:0000256" key="10">
    <source>
        <dbReference type="SAM" id="MobiDB-lite"/>
    </source>
</evidence>
<feature type="compositionally biased region" description="Polar residues" evidence="10">
    <location>
        <begin position="891"/>
        <end position="905"/>
    </location>
</feature>
<evidence type="ECO:0000256" key="7">
    <source>
        <dbReference type="ARBA" id="ARBA00023242"/>
    </source>
</evidence>
<feature type="region of interest" description="Disordered" evidence="10">
    <location>
        <begin position="1404"/>
        <end position="1460"/>
    </location>
</feature>
<organism evidence="12 13">
    <name type="scientific">Psylliodes chrysocephalus</name>
    <dbReference type="NCBI Taxonomy" id="3402493"/>
    <lineage>
        <taxon>Eukaryota</taxon>
        <taxon>Metazoa</taxon>
        <taxon>Ecdysozoa</taxon>
        <taxon>Arthropoda</taxon>
        <taxon>Hexapoda</taxon>
        <taxon>Insecta</taxon>
        <taxon>Pterygota</taxon>
        <taxon>Neoptera</taxon>
        <taxon>Endopterygota</taxon>
        <taxon>Coleoptera</taxon>
        <taxon>Polyphaga</taxon>
        <taxon>Cucujiformia</taxon>
        <taxon>Chrysomeloidea</taxon>
        <taxon>Chrysomelidae</taxon>
        <taxon>Galerucinae</taxon>
        <taxon>Alticini</taxon>
        <taxon>Psylliodes</taxon>
    </lineage>
</organism>
<feature type="compositionally biased region" description="Basic and acidic residues" evidence="10">
    <location>
        <begin position="1405"/>
        <end position="1417"/>
    </location>
</feature>
<feature type="compositionally biased region" description="Low complexity" evidence="10">
    <location>
        <begin position="734"/>
        <end position="749"/>
    </location>
</feature>
<gene>
    <name evidence="12" type="ORF">PSYICH_LOCUS14594</name>
</gene>
<protein>
    <recommendedName>
        <fullName evidence="3 9">Mediator of RNA polymerase II transcription subunit 1</fullName>
    </recommendedName>
    <alternativeName>
        <fullName evidence="8 9">Mediator complex subunit 1</fullName>
    </alternativeName>
</protein>
<dbReference type="PANTHER" id="PTHR12881">
    <property type="entry name" value="MEDIATOR OF RNA POLYMERASE II TRANSCRIPTION SUBUNIT 1"/>
    <property type="match status" value="1"/>
</dbReference>
<feature type="compositionally biased region" description="Polar residues" evidence="10">
    <location>
        <begin position="1199"/>
        <end position="1212"/>
    </location>
</feature>
<evidence type="ECO:0000256" key="4">
    <source>
        <dbReference type="ARBA" id="ARBA00023015"/>
    </source>
</evidence>
<keyword evidence="4 9" id="KW-0805">Transcription regulation</keyword>
<dbReference type="EMBL" id="OV651820">
    <property type="protein sequence ID" value="CAH1114331.1"/>
    <property type="molecule type" value="Genomic_DNA"/>
</dbReference>